<dbReference type="OrthoDB" id="1922186at2759"/>
<evidence type="ECO:0000313" key="5">
    <source>
        <dbReference type="Proteomes" id="UP000594638"/>
    </source>
</evidence>
<dbReference type="InterPro" id="IPR003618">
    <property type="entry name" value="TFIIS_cen_dom"/>
</dbReference>
<proteinExistence type="predicted"/>
<feature type="region of interest" description="Disordered" evidence="1">
    <location>
        <begin position="1"/>
        <end position="83"/>
    </location>
</feature>
<dbReference type="PROSITE" id="PS51038">
    <property type="entry name" value="BAH"/>
    <property type="match status" value="1"/>
</dbReference>
<dbReference type="InterPro" id="IPR001025">
    <property type="entry name" value="BAH_dom"/>
</dbReference>
<dbReference type="Pfam" id="PF07500">
    <property type="entry name" value="TFIIS_M"/>
    <property type="match status" value="1"/>
</dbReference>
<feature type="domain" description="BAH" evidence="2">
    <location>
        <begin position="112"/>
        <end position="231"/>
    </location>
</feature>
<dbReference type="InterPro" id="IPR043151">
    <property type="entry name" value="BAH_sf"/>
</dbReference>
<dbReference type="SUPFAM" id="SSF46942">
    <property type="entry name" value="Elongation factor TFIIS domain 2"/>
    <property type="match status" value="1"/>
</dbReference>
<dbReference type="SMART" id="SM00439">
    <property type="entry name" value="BAH"/>
    <property type="match status" value="1"/>
</dbReference>
<evidence type="ECO:0000313" key="4">
    <source>
        <dbReference type="EMBL" id="CAA3027003.1"/>
    </source>
</evidence>
<dbReference type="GO" id="GO:0006351">
    <property type="term" value="P:DNA-templated transcription"/>
    <property type="evidence" value="ECO:0007669"/>
    <property type="project" value="InterPro"/>
</dbReference>
<name>A0A8S0V0X9_OLEEU</name>
<dbReference type="PANTHER" id="PTHR46871">
    <property type="entry name" value="BROMO-ADJACENT HOMOLOGY (BAH) DOMAIN-CONTAINING PROTEIN"/>
    <property type="match status" value="1"/>
</dbReference>
<feature type="compositionally biased region" description="Basic and acidic residues" evidence="1">
    <location>
        <begin position="40"/>
        <end position="54"/>
    </location>
</feature>
<dbReference type="AlphaFoldDB" id="A0A8S0V0X9"/>
<dbReference type="GO" id="GO:0003682">
    <property type="term" value="F:chromatin binding"/>
    <property type="evidence" value="ECO:0007669"/>
    <property type="project" value="InterPro"/>
</dbReference>
<dbReference type="Gramene" id="OE9A059902T8">
    <property type="protein sequence ID" value="OE9A059902C8"/>
    <property type="gene ID" value="OE9A059902"/>
</dbReference>
<organism evidence="4 5">
    <name type="scientific">Olea europaea subsp. europaea</name>
    <dbReference type="NCBI Taxonomy" id="158383"/>
    <lineage>
        <taxon>Eukaryota</taxon>
        <taxon>Viridiplantae</taxon>
        <taxon>Streptophyta</taxon>
        <taxon>Embryophyta</taxon>
        <taxon>Tracheophyta</taxon>
        <taxon>Spermatophyta</taxon>
        <taxon>Magnoliopsida</taxon>
        <taxon>eudicotyledons</taxon>
        <taxon>Gunneridae</taxon>
        <taxon>Pentapetalae</taxon>
        <taxon>asterids</taxon>
        <taxon>lamiids</taxon>
        <taxon>Lamiales</taxon>
        <taxon>Oleaceae</taxon>
        <taxon>Oleeae</taxon>
        <taxon>Olea</taxon>
    </lineage>
</organism>
<comment type="caution">
    <text evidence="4">The sequence shown here is derived from an EMBL/GenBank/DDBJ whole genome shotgun (WGS) entry which is preliminary data.</text>
</comment>
<feature type="compositionally biased region" description="Acidic residues" evidence="1">
    <location>
        <begin position="55"/>
        <end position="80"/>
    </location>
</feature>
<dbReference type="Proteomes" id="UP000594638">
    <property type="component" value="Unassembled WGS sequence"/>
</dbReference>
<evidence type="ECO:0000256" key="1">
    <source>
        <dbReference type="SAM" id="MobiDB-lite"/>
    </source>
</evidence>
<gene>
    <name evidence="4" type="ORF">OLEA9_A059902</name>
</gene>
<accession>A0A8S0V0X9</accession>
<dbReference type="PROSITE" id="PS51321">
    <property type="entry name" value="TFIIS_CENTRAL"/>
    <property type="match status" value="1"/>
</dbReference>
<dbReference type="PANTHER" id="PTHR46871:SF1">
    <property type="entry name" value="BROMO-ADJACENT HOMOLOGY (BAH) DOMAIN-CONTAINING PROTEIN"/>
    <property type="match status" value="1"/>
</dbReference>
<dbReference type="Gene3D" id="2.30.30.490">
    <property type="match status" value="1"/>
</dbReference>
<reference evidence="4 5" key="1">
    <citation type="submission" date="2019-12" db="EMBL/GenBank/DDBJ databases">
        <authorList>
            <person name="Alioto T."/>
            <person name="Alioto T."/>
            <person name="Gomez Garrido J."/>
        </authorList>
    </citation>
    <scope>NUCLEOTIDE SEQUENCE [LARGE SCALE GENOMIC DNA]</scope>
</reference>
<dbReference type="Gene3D" id="1.10.472.30">
    <property type="entry name" value="Transcription elongation factor S-II, central domain"/>
    <property type="match status" value="1"/>
</dbReference>
<sequence length="487" mass="56242">MRNRQVHSSDDEDDVPQHENQRKRKMLRLDDEEDSELEEGELREYKDQIKKKEEPELEDESEDDEEEEEEEAESEDEDPVEVTAQPIGDIVRVSGDGEWRRNHFDSFEYDGILYNLEDPVLLVPRETHLKPRVAILKDITQTQEGAMMVTVQWFYRLEDAKKSDGGNWQARTTREIFYSFHRDEESAECVLHKCVVHFIPSNKKLPNRKQHPGFIVQNVYDSEQKRLFKLTDREYDDDKQHEIDLLVQKTISLLGDLPDIEPRDNTADQEDQRSNKLLLGRRNMSPLNVSREDGGVFTSHQSVSAETPGRTEKYYAILSQHKVLTEETQRDRWLERLLQAIEFMCMSMDSQKNDGKEKRGADGISIIQKISRSNPVNRSHDKTPNSDMSFVWPNAAVNAIAALEKAAHDGFSSDSQKYNQKLQHLTHYLKNNAVLARRVLSGELEPSHILKMSPNELKMTDAGEVRGNSRIFGMSFGLGLSCCGFLY</sequence>
<feature type="compositionally biased region" description="Acidic residues" evidence="1">
    <location>
        <begin position="30"/>
        <end position="39"/>
    </location>
</feature>
<feature type="domain" description="TFIIS central" evidence="3">
    <location>
        <begin position="329"/>
        <end position="458"/>
    </location>
</feature>
<dbReference type="Pfam" id="PF01426">
    <property type="entry name" value="BAH"/>
    <property type="match status" value="1"/>
</dbReference>
<dbReference type="EMBL" id="CACTIH010009184">
    <property type="protein sequence ID" value="CAA3027003.1"/>
    <property type="molecule type" value="Genomic_DNA"/>
</dbReference>
<protein>
    <submittedName>
        <fullName evidence="4">BAH domain</fullName>
    </submittedName>
</protein>
<keyword evidence="5" id="KW-1185">Reference proteome</keyword>
<evidence type="ECO:0000259" key="3">
    <source>
        <dbReference type="PROSITE" id="PS51321"/>
    </source>
</evidence>
<evidence type="ECO:0000259" key="2">
    <source>
        <dbReference type="PROSITE" id="PS51038"/>
    </source>
</evidence>
<dbReference type="InterPro" id="IPR036575">
    <property type="entry name" value="TFIIS_cen_dom_sf"/>
</dbReference>